<keyword evidence="1" id="KW-0732">Signal</keyword>
<reference evidence="2 3" key="1">
    <citation type="submission" date="2023-04" db="EMBL/GenBank/DDBJ databases">
        <title>Draft genome sequence of acteroides sedimenti strain YN3PY1.</title>
        <authorList>
            <person name="Yoshida N."/>
        </authorList>
    </citation>
    <scope>NUCLEOTIDE SEQUENCE [LARGE SCALE GENOMIC DNA]</scope>
    <source>
        <strain evidence="2 3">YN3PY1</strain>
    </source>
</reference>
<protein>
    <recommendedName>
        <fullName evidence="4">GLPGLI family protein</fullName>
    </recommendedName>
</protein>
<evidence type="ECO:0000256" key="1">
    <source>
        <dbReference type="SAM" id="SignalP"/>
    </source>
</evidence>
<gene>
    <name evidence="2" type="ORF">BSYN_28300</name>
</gene>
<accession>A0ABN6Z7Q4</accession>
<evidence type="ECO:0000313" key="2">
    <source>
        <dbReference type="EMBL" id="BEH00566.1"/>
    </source>
</evidence>
<feature type="signal peptide" evidence="1">
    <location>
        <begin position="1"/>
        <end position="19"/>
    </location>
</feature>
<feature type="chain" id="PRO_5045075840" description="GLPGLI family protein" evidence="1">
    <location>
        <begin position="20"/>
        <end position="211"/>
    </location>
</feature>
<sequence>MKRIIFLVAIMALPLTNFAQKKRIMLFDKYSQGTVKLFNMTRINAPLNYDASNKAMMYMDGENEMILMNKEQVDSILIGSHKFIYANGTYLECIALENGVVYIDWLLKDVNRGFKGVYGQVTQSKVESINTNYWQRGKYLNQSTEVYSRINENRYLFETKGKMVVCKSKKNLLNLFKEKKELINGYINKNNLDFTRVPDALNLIDYCLSLK</sequence>
<dbReference type="EMBL" id="AP028055">
    <property type="protein sequence ID" value="BEH00566.1"/>
    <property type="molecule type" value="Genomic_DNA"/>
</dbReference>
<dbReference type="Proteomes" id="UP001496674">
    <property type="component" value="Chromosome"/>
</dbReference>
<evidence type="ECO:0008006" key="4">
    <source>
        <dbReference type="Google" id="ProtNLM"/>
    </source>
</evidence>
<proteinExistence type="predicted"/>
<dbReference type="RefSeq" id="WP_353332011.1">
    <property type="nucleotide sequence ID" value="NZ_AP028055.1"/>
</dbReference>
<keyword evidence="3" id="KW-1185">Reference proteome</keyword>
<organism evidence="2 3">
    <name type="scientific">Bacteroides sedimenti</name>
    <dbReference type="NCBI Taxonomy" id="2136147"/>
    <lineage>
        <taxon>Bacteria</taxon>
        <taxon>Pseudomonadati</taxon>
        <taxon>Bacteroidota</taxon>
        <taxon>Bacteroidia</taxon>
        <taxon>Bacteroidales</taxon>
        <taxon>Bacteroidaceae</taxon>
        <taxon>Bacteroides</taxon>
    </lineage>
</organism>
<evidence type="ECO:0000313" key="3">
    <source>
        <dbReference type="Proteomes" id="UP001496674"/>
    </source>
</evidence>
<name>A0ABN6Z7Q4_9BACE</name>